<evidence type="ECO:0000313" key="2">
    <source>
        <dbReference type="EMBL" id="NHN54377.1"/>
    </source>
</evidence>
<gene>
    <name evidence="2" type="ORF">G9U51_01080</name>
</gene>
<comment type="caution">
    <text evidence="2">The sequence shown here is derived from an EMBL/GenBank/DDBJ whole genome shotgun (WGS) entry which is preliminary data.</text>
</comment>
<accession>A0A967E7Q2</accession>
<proteinExistence type="predicted"/>
<organism evidence="2 3">
    <name type="scientific">Metallococcus carri</name>
    <dbReference type="NCBI Taxonomy" id="1656884"/>
    <lineage>
        <taxon>Bacteria</taxon>
        <taxon>Bacillati</taxon>
        <taxon>Actinomycetota</taxon>
        <taxon>Actinomycetes</taxon>
        <taxon>Micrococcales</taxon>
        <taxon>Dermacoccaceae</taxon>
        <taxon>Metallococcus</taxon>
    </lineage>
</organism>
<feature type="region of interest" description="Disordered" evidence="1">
    <location>
        <begin position="92"/>
        <end position="120"/>
    </location>
</feature>
<dbReference type="EMBL" id="JAAOIV010000001">
    <property type="protein sequence ID" value="NHN54377.1"/>
    <property type="molecule type" value="Genomic_DNA"/>
</dbReference>
<dbReference type="AlphaFoldDB" id="A0A967E7Q2"/>
<keyword evidence="3" id="KW-1185">Reference proteome</keyword>
<dbReference type="Proteomes" id="UP000744769">
    <property type="component" value="Unassembled WGS sequence"/>
</dbReference>
<sequence length="190" mass="21058">MTRKTRRTNRPEPEEMPVVLPHAVISVTETGALDVTIDGTDLPPPEGEAWTRSTFGPLLDLLTRDRTITVRIEVHENDGSVFTDVIRAHRRTRPEPSEIEAQPEAEDERTTQFTSRSKRRPDLVEVSGEGFVTGEDVAVAVIVSHTDATDTGHARTLLDRGRLRPLLPDGGGEVMLFGRISGTIHVRRLP</sequence>
<feature type="compositionally biased region" description="Acidic residues" evidence="1">
    <location>
        <begin position="97"/>
        <end position="107"/>
    </location>
</feature>
<evidence type="ECO:0000256" key="1">
    <source>
        <dbReference type="SAM" id="MobiDB-lite"/>
    </source>
</evidence>
<reference evidence="2" key="1">
    <citation type="submission" date="2020-03" db="EMBL/GenBank/DDBJ databases">
        <title>Draft sequencing of Calidifontibacter sp. DB0510.</title>
        <authorList>
            <person name="Kim D.-U."/>
        </authorList>
    </citation>
    <scope>NUCLEOTIDE SEQUENCE</scope>
    <source>
        <strain evidence="2">DB0510</strain>
    </source>
</reference>
<protein>
    <submittedName>
        <fullName evidence="2">Uncharacterized protein</fullName>
    </submittedName>
</protein>
<dbReference type="RefSeq" id="WP_166191924.1">
    <property type="nucleotide sequence ID" value="NZ_JAAOIV010000001.1"/>
</dbReference>
<name>A0A967E7Q2_9MICO</name>
<evidence type="ECO:0000313" key="3">
    <source>
        <dbReference type="Proteomes" id="UP000744769"/>
    </source>
</evidence>